<dbReference type="PROSITE" id="PS01350">
    <property type="entry name" value="ISPF"/>
    <property type="match status" value="1"/>
</dbReference>
<dbReference type="GO" id="GO:0019288">
    <property type="term" value="P:isopentenyl diphosphate biosynthetic process, methylerythritol 4-phosphate pathway"/>
    <property type="evidence" value="ECO:0007669"/>
    <property type="project" value="UniProtKB-UniRule"/>
</dbReference>
<dbReference type="Pfam" id="PF01128">
    <property type="entry name" value="IspD"/>
    <property type="match status" value="1"/>
</dbReference>
<feature type="binding site" evidence="14">
    <location>
        <position position="266"/>
    </location>
    <ligand>
        <name>a divalent metal cation</name>
        <dbReference type="ChEBI" id="CHEBI:60240"/>
    </ligand>
</feature>
<keyword evidence="9 14" id="KW-0548">Nucleotidyltransferase</keyword>
<comment type="similarity">
    <text evidence="14">In the C-terminal section; belongs to the IspF family.</text>
</comment>
<comment type="caution">
    <text evidence="14">Lacks conserved residue(s) required for the propagation of feature annotation.</text>
</comment>
<comment type="similarity">
    <text evidence="6">Belongs to the IspF family.</text>
</comment>
<feature type="domain" description="2-C-methyl-D-erythritol 2,4-cyclodiphosphate synthase" evidence="15">
    <location>
        <begin position="226"/>
        <end position="375"/>
    </location>
</feature>
<dbReference type="HAMAP" id="MF_00108">
    <property type="entry name" value="IspD"/>
    <property type="match status" value="1"/>
</dbReference>
<comment type="pathway">
    <text evidence="4 14">Isoprenoid biosynthesis; isopentenyl diphosphate biosynthesis via DXP pathway; isopentenyl diphosphate from 1-deoxy-D-xylulose 5-phosphate: step 4/6.</text>
</comment>
<reference evidence="16 17" key="1">
    <citation type="submission" date="2019-04" db="EMBL/GenBank/DDBJ databases">
        <authorList>
            <person name="Jiang L."/>
        </authorList>
    </citation>
    <scope>NUCLEOTIDE SEQUENCE [LARGE SCALE GENOMIC DNA]</scope>
    <source>
        <strain evidence="16 17">YIM 131853</strain>
    </source>
</reference>
<name>A0A4S4FHM9_9MICO</name>
<feature type="site" description="Transition state stabilizer" evidence="14">
    <location>
        <position position="21"/>
    </location>
</feature>
<dbReference type="SUPFAM" id="SSF53448">
    <property type="entry name" value="Nucleotide-diphospho-sugar transferases"/>
    <property type="match status" value="1"/>
</dbReference>
<feature type="region of interest" description="2-C-methyl-D-erythritol 2,4-cyclodiphosphate synthase" evidence="14">
    <location>
        <begin position="226"/>
        <end position="378"/>
    </location>
</feature>
<comment type="catalytic activity">
    <reaction evidence="1 14">
        <text>4-CDP-2-C-methyl-D-erythritol 2-phosphate = 2-C-methyl-D-erythritol 2,4-cyclic diphosphate + CMP</text>
        <dbReference type="Rhea" id="RHEA:23864"/>
        <dbReference type="ChEBI" id="CHEBI:57919"/>
        <dbReference type="ChEBI" id="CHEBI:58483"/>
        <dbReference type="ChEBI" id="CHEBI:60377"/>
        <dbReference type="EC" id="4.6.1.12"/>
    </reaction>
</comment>
<feature type="site" description="Transition state stabilizer" evidence="14">
    <location>
        <position position="354"/>
    </location>
</feature>
<protein>
    <recommendedName>
        <fullName evidence="14">Bifunctional enzyme IspD/IspF</fullName>
    </recommendedName>
    <domain>
        <recommendedName>
            <fullName evidence="14">2-C-methyl-D-erythritol 4-phosphate cytidylyltransferase</fullName>
            <ecNumber evidence="14">2.7.7.60</ecNumber>
        </recommendedName>
        <alternativeName>
            <fullName evidence="14">4-diphosphocytidyl-2C-methyl-D-erythritol synthase</fullName>
        </alternativeName>
        <alternativeName>
            <fullName evidence="14">MEP cytidylyltransferase</fullName>
            <shortName evidence="14">MCT</shortName>
        </alternativeName>
    </domain>
    <domain>
        <recommendedName>
            <fullName evidence="14">2-C-methyl-D-erythritol 2,4-cyclodiphosphate synthase</fullName>
            <shortName evidence="14">MECDP-synthase</shortName>
            <shortName evidence="14">MECPP-synthase</shortName>
            <shortName evidence="14">MECPS</shortName>
            <ecNumber evidence="14">4.6.1.12</ecNumber>
        </recommendedName>
    </domain>
</protein>
<evidence type="ECO:0000256" key="2">
    <source>
        <dbReference type="ARBA" id="ARBA00001282"/>
    </source>
</evidence>
<dbReference type="Gene3D" id="3.90.550.10">
    <property type="entry name" value="Spore Coat Polysaccharide Biosynthesis Protein SpsA, Chain A"/>
    <property type="match status" value="1"/>
</dbReference>
<feature type="binding site" evidence="14">
    <location>
        <position position="232"/>
    </location>
    <ligand>
        <name>a divalent metal cation</name>
        <dbReference type="ChEBI" id="CHEBI:60240"/>
    </ligand>
</feature>
<evidence type="ECO:0000256" key="11">
    <source>
        <dbReference type="ARBA" id="ARBA00023229"/>
    </source>
</evidence>
<feature type="region of interest" description="2-C-methyl-D-erythritol 4-phosphate cytidylyltransferase" evidence="14">
    <location>
        <begin position="1"/>
        <end position="225"/>
    </location>
</feature>
<evidence type="ECO:0000313" key="16">
    <source>
        <dbReference type="EMBL" id="THG29823.1"/>
    </source>
</evidence>
<dbReference type="InterPro" id="IPR034683">
    <property type="entry name" value="IspD/TarI"/>
</dbReference>
<dbReference type="GO" id="GO:0046872">
    <property type="term" value="F:metal ion binding"/>
    <property type="evidence" value="ECO:0007669"/>
    <property type="project" value="UniProtKB-KW"/>
</dbReference>
<comment type="caution">
    <text evidence="16">The sequence shown here is derived from an EMBL/GenBank/DDBJ whole genome shotgun (WGS) entry which is preliminary data.</text>
</comment>
<keyword evidence="11 14" id="KW-0414">Isoprene biosynthesis</keyword>
<keyword evidence="10 14" id="KW-0479">Metal-binding</keyword>
<dbReference type="CDD" id="cd00554">
    <property type="entry name" value="MECDP_synthase"/>
    <property type="match status" value="1"/>
</dbReference>
<comment type="catalytic activity">
    <reaction evidence="2 14">
        <text>2-C-methyl-D-erythritol 4-phosphate + CTP + H(+) = 4-CDP-2-C-methyl-D-erythritol + diphosphate</text>
        <dbReference type="Rhea" id="RHEA:13429"/>
        <dbReference type="ChEBI" id="CHEBI:15378"/>
        <dbReference type="ChEBI" id="CHEBI:33019"/>
        <dbReference type="ChEBI" id="CHEBI:37563"/>
        <dbReference type="ChEBI" id="CHEBI:57823"/>
        <dbReference type="ChEBI" id="CHEBI:58262"/>
        <dbReference type="EC" id="2.7.7.60"/>
    </reaction>
</comment>
<dbReference type="InterPro" id="IPR020555">
    <property type="entry name" value="MECDP_synthase_CS"/>
</dbReference>
<comment type="function">
    <text evidence="14">Bifunctional enzyme that catalyzes the formation of 4-diphosphocytidyl-2-C-methyl-D-erythritol from CTP and 2-C-methyl-D-erythritol 4-phosphate (MEP) (IspD), and catalyzes the conversion of 4-diphosphocytidyl-2-C-methyl-D-erythritol 2-phosphate (CDP-ME2P) to 2-C-methyl-D-erythritol 2,4-cyclodiphosphate (ME-CPP) with a corresponding release of cytidine 5-monophosphate (CMP) (IspF).</text>
</comment>
<evidence type="ECO:0000256" key="3">
    <source>
        <dbReference type="ARBA" id="ARBA00001968"/>
    </source>
</evidence>
<feature type="binding site" evidence="14">
    <location>
        <begin position="232"/>
        <end position="234"/>
    </location>
    <ligand>
        <name>4-CDP-2-C-methyl-D-erythritol 2-phosphate</name>
        <dbReference type="ChEBI" id="CHEBI:57919"/>
    </ligand>
</feature>
<keyword evidence="12 14" id="KW-0456">Lyase</keyword>
<dbReference type="InterPro" id="IPR036571">
    <property type="entry name" value="MECDP_synthase_sf"/>
</dbReference>
<dbReference type="FunFam" id="3.30.1330.50:FF:000003">
    <property type="entry name" value="2-C-methyl-D-erythritol 2,4-cyclodiphosphate synthase"/>
    <property type="match status" value="1"/>
</dbReference>
<dbReference type="GO" id="GO:0008685">
    <property type="term" value="F:2-C-methyl-D-erythritol 2,4-cyclodiphosphate synthase activity"/>
    <property type="evidence" value="ECO:0007669"/>
    <property type="project" value="UniProtKB-UniRule"/>
</dbReference>
<evidence type="ECO:0000256" key="8">
    <source>
        <dbReference type="ARBA" id="ARBA00022679"/>
    </source>
</evidence>
<accession>A0A4S4FHM9</accession>
<evidence type="ECO:0000256" key="1">
    <source>
        <dbReference type="ARBA" id="ARBA00000200"/>
    </source>
</evidence>
<feature type="site" description="Positions MEP for the nucleophilic attack" evidence="14">
    <location>
        <position position="201"/>
    </location>
</feature>
<keyword evidence="8 14" id="KW-0808">Transferase</keyword>
<keyword evidence="17" id="KW-1185">Reference proteome</keyword>
<feature type="binding site" evidence="14">
    <location>
        <begin position="280"/>
        <end position="282"/>
    </location>
    <ligand>
        <name>4-CDP-2-C-methyl-D-erythritol 2-phosphate</name>
        <dbReference type="ChEBI" id="CHEBI:57919"/>
    </ligand>
</feature>
<feature type="site" description="Positions MEP for the nucleophilic attack" evidence="14">
    <location>
        <position position="148"/>
    </location>
</feature>
<keyword evidence="13 14" id="KW-0511">Multifunctional enzyme</keyword>
<dbReference type="CDD" id="cd02516">
    <property type="entry name" value="CDP-ME_synthetase"/>
    <property type="match status" value="1"/>
</dbReference>
<evidence type="ECO:0000256" key="12">
    <source>
        <dbReference type="ARBA" id="ARBA00023239"/>
    </source>
</evidence>
<evidence type="ECO:0000256" key="4">
    <source>
        <dbReference type="ARBA" id="ARBA00004709"/>
    </source>
</evidence>
<feature type="binding site" evidence="14">
    <location>
        <begin position="258"/>
        <end position="259"/>
    </location>
    <ligand>
        <name>4-CDP-2-C-methyl-D-erythritol 2-phosphate</name>
        <dbReference type="ChEBI" id="CHEBI:57919"/>
    </ligand>
</feature>
<comment type="similarity">
    <text evidence="7">Belongs to the IspD/TarI cytidylyltransferase family. IspD subfamily.</text>
</comment>
<dbReference type="Gene3D" id="3.30.1330.50">
    <property type="entry name" value="2-C-methyl-D-erythritol 2,4-cyclodiphosphate synthase"/>
    <property type="match status" value="1"/>
</dbReference>
<dbReference type="InterPro" id="IPR001228">
    <property type="entry name" value="IspD"/>
</dbReference>
<dbReference type="InterPro" id="IPR003526">
    <property type="entry name" value="MECDP_synthase"/>
</dbReference>
<evidence type="ECO:0000256" key="10">
    <source>
        <dbReference type="ARBA" id="ARBA00022723"/>
    </source>
</evidence>
<evidence type="ECO:0000313" key="17">
    <source>
        <dbReference type="Proteomes" id="UP000309133"/>
    </source>
</evidence>
<evidence type="ECO:0000256" key="14">
    <source>
        <dbReference type="HAMAP-Rule" id="MF_01520"/>
    </source>
</evidence>
<feature type="site" description="Transition state stabilizer" evidence="14">
    <location>
        <position position="15"/>
    </location>
</feature>
<evidence type="ECO:0000256" key="5">
    <source>
        <dbReference type="ARBA" id="ARBA00004787"/>
    </source>
</evidence>
<dbReference type="PANTHER" id="PTHR43181">
    <property type="entry name" value="2-C-METHYL-D-ERYTHRITOL 2,4-CYCLODIPHOSPHATE SYNTHASE, CHLOROPLASTIC"/>
    <property type="match status" value="1"/>
</dbReference>
<dbReference type="HAMAP" id="MF_01520">
    <property type="entry name" value="IspDF"/>
    <property type="match status" value="1"/>
</dbReference>
<dbReference type="UniPathway" id="UPA00056">
    <property type="reaction ID" value="UER00093"/>
</dbReference>
<dbReference type="InterPro" id="IPR026596">
    <property type="entry name" value="IspD/F"/>
</dbReference>
<sequence length="378" mass="38248">MTTAVIVVAAGNGTRLGLGPKAFVTVAGRSLLELTLERVNRVRGDVEVVVVAPASHLGEAQRLASGARVVPGGATRQQSVAAGLRALGPDVQRVLVHDAARALTPTALFDAVADAVAVSNAGVIPALAVADTIKRIDADGTVLGTVDRSELAAVQTPQGFPRDQLDLAYSAVEADHTDDAAVFAASGRTVIVIPGDPLAFKVTTPDDLARAEQQLARSEPHVPAVRTGIGIDVHAFGGDAELRLAGLSWPGEQGLAGHSDGDAVAHAICDALLSAAGLGDIGSRFGTDDPRYAGAAGEVFLTGTVALLAEAGFAPSNVSVQLVAQRPRFSARRIEAEAALSALVGAPVSIAATTSDGLGFTGRSEGVAAIATALIRTI</sequence>
<evidence type="ECO:0000256" key="7">
    <source>
        <dbReference type="ARBA" id="ARBA00009789"/>
    </source>
</evidence>
<dbReference type="OrthoDB" id="9802561at2"/>
<dbReference type="Proteomes" id="UP000309133">
    <property type="component" value="Unassembled WGS sequence"/>
</dbReference>
<dbReference type="GO" id="GO:0050518">
    <property type="term" value="F:2-C-methyl-D-erythritol 4-phosphate cytidylyltransferase activity"/>
    <property type="evidence" value="ECO:0007669"/>
    <property type="project" value="UniProtKB-UniRule"/>
</dbReference>
<gene>
    <name evidence="14" type="primary">ispDF</name>
    <name evidence="16" type="ORF">E6C64_14290</name>
</gene>
<dbReference type="InterPro" id="IPR018294">
    <property type="entry name" value="ISPD_synthase_CS"/>
</dbReference>
<dbReference type="GO" id="GO:0016114">
    <property type="term" value="P:terpenoid biosynthetic process"/>
    <property type="evidence" value="ECO:0007669"/>
    <property type="project" value="InterPro"/>
</dbReference>
<dbReference type="InterPro" id="IPR029044">
    <property type="entry name" value="Nucleotide-diphossugar_trans"/>
</dbReference>
<evidence type="ECO:0000256" key="6">
    <source>
        <dbReference type="ARBA" id="ARBA00008480"/>
    </source>
</evidence>
<dbReference type="HAMAP" id="MF_00107">
    <property type="entry name" value="IspF"/>
    <property type="match status" value="1"/>
</dbReference>
<dbReference type="EC" id="2.7.7.60" evidence="14"/>
<proteinExistence type="inferred from homology"/>
<dbReference type="PROSITE" id="PS01295">
    <property type="entry name" value="ISPD"/>
    <property type="match status" value="1"/>
</dbReference>
<dbReference type="NCBIfam" id="TIGR00151">
    <property type="entry name" value="ispF"/>
    <property type="match status" value="1"/>
</dbReference>
<dbReference type="Pfam" id="PF02542">
    <property type="entry name" value="YgbB"/>
    <property type="match status" value="1"/>
</dbReference>
<feature type="binding site" evidence="14">
    <location>
        <position position="234"/>
    </location>
    <ligand>
        <name>a divalent metal cation</name>
        <dbReference type="ChEBI" id="CHEBI:60240"/>
    </ligand>
</feature>
<comment type="pathway">
    <text evidence="5 14">Isoprenoid biosynthesis; isopentenyl diphosphate biosynthesis via DXP pathway; isopentenyl diphosphate from 1-deoxy-D-xylulose 5-phosphate: step 2/6.</text>
</comment>
<dbReference type="AlphaFoldDB" id="A0A4S4FHM9"/>
<organism evidence="16 17">
    <name type="scientific">Naasia lichenicola</name>
    <dbReference type="NCBI Taxonomy" id="2565933"/>
    <lineage>
        <taxon>Bacteria</taxon>
        <taxon>Bacillati</taxon>
        <taxon>Actinomycetota</taxon>
        <taxon>Actinomycetes</taxon>
        <taxon>Micrococcales</taxon>
        <taxon>Microbacteriaceae</taxon>
        <taxon>Naasia</taxon>
    </lineage>
</organism>
<feature type="binding site" evidence="14">
    <location>
        <position position="360"/>
    </location>
    <ligand>
        <name>4-CDP-2-C-methyl-D-erythritol 2-phosphate</name>
        <dbReference type="ChEBI" id="CHEBI:57919"/>
    </ligand>
</feature>
<feature type="site" description="Transition state stabilizer" evidence="14">
    <location>
        <position position="258"/>
    </location>
</feature>
<evidence type="ECO:0000259" key="15">
    <source>
        <dbReference type="Pfam" id="PF02542"/>
    </source>
</evidence>
<dbReference type="SUPFAM" id="SSF69765">
    <property type="entry name" value="IpsF-like"/>
    <property type="match status" value="1"/>
</dbReference>
<evidence type="ECO:0000256" key="13">
    <source>
        <dbReference type="ARBA" id="ARBA00023268"/>
    </source>
</evidence>
<dbReference type="EMBL" id="SSSM01000005">
    <property type="protein sequence ID" value="THG29823.1"/>
    <property type="molecule type" value="Genomic_DNA"/>
</dbReference>
<dbReference type="PANTHER" id="PTHR43181:SF1">
    <property type="entry name" value="2-C-METHYL-D-ERYTHRITOL 2,4-CYCLODIPHOSPHATE SYNTHASE, CHLOROPLASTIC"/>
    <property type="match status" value="1"/>
</dbReference>
<feature type="binding site" evidence="14">
    <location>
        <begin position="353"/>
        <end position="356"/>
    </location>
    <ligand>
        <name>4-CDP-2-C-methyl-D-erythritol 2-phosphate</name>
        <dbReference type="ChEBI" id="CHEBI:57919"/>
    </ligand>
</feature>
<comment type="cofactor">
    <cofactor evidence="3 14">
        <name>a divalent metal cation</name>
        <dbReference type="ChEBI" id="CHEBI:60240"/>
    </cofactor>
</comment>
<dbReference type="NCBIfam" id="TIGR00453">
    <property type="entry name" value="ispD"/>
    <property type="match status" value="1"/>
</dbReference>
<feature type="binding site" evidence="14">
    <location>
        <position position="363"/>
    </location>
    <ligand>
        <name>4-CDP-2-C-methyl-D-erythritol 2-phosphate</name>
        <dbReference type="ChEBI" id="CHEBI:57919"/>
    </ligand>
</feature>
<evidence type="ECO:0000256" key="9">
    <source>
        <dbReference type="ARBA" id="ARBA00022695"/>
    </source>
</evidence>
<dbReference type="EC" id="4.6.1.12" evidence="14"/>
<comment type="similarity">
    <text evidence="14">In the N-terminal section; belongs to the IspD/TarI cytidylyltransferase family. IspD subfamily.</text>
</comment>